<dbReference type="Proteomes" id="UP001500804">
    <property type="component" value="Unassembled WGS sequence"/>
</dbReference>
<dbReference type="EMBL" id="BAABJO010000026">
    <property type="protein sequence ID" value="GAA5133255.1"/>
    <property type="molecule type" value="Genomic_DNA"/>
</dbReference>
<dbReference type="InterPro" id="IPR000073">
    <property type="entry name" value="AB_hydrolase_1"/>
</dbReference>
<accession>A0ABP9NSI7</accession>
<evidence type="ECO:0000313" key="2">
    <source>
        <dbReference type="EMBL" id="GAA5133255.1"/>
    </source>
</evidence>
<dbReference type="PRINTS" id="PR00111">
    <property type="entry name" value="ABHYDROLASE"/>
</dbReference>
<dbReference type="InterPro" id="IPR029058">
    <property type="entry name" value="AB_hydrolase_fold"/>
</dbReference>
<proteinExistence type="predicted"/>
<protein>
    <recommendedName>
        <fullName evidence="1">AB hydrolase-1 domain-containing protein</fullName>
    </recommendedName>
</protein>
<dbReference type="Gene3D" id="3.40.50.1820">
    <property type="entry name" value="alpha/beta hydrolase"/>
    <property type="match status" value="1"/>
</dbReference>
<reference evidence="3" key="1">
    <citation type="journal article" date="2019" name="Int. J. Syst. Evol. Microbiol.">
        <title>The Global Catalogue of Microorganisms (GCM) 10K type strain sequencing project: providing services to taxonomists for standard genome sequencing and annotation.</title>
        <authorList>
            <consortium name="The Broad Institute Genomics Platform"/>
            <consortium name="The Broad Institute Genome Sequencing Center for Infectious Disease"/>
            <person name="Wu L."/>
            <person name="Ma J."/>
        </authorList>
    </citation>
    <scope>NUCLEOTIDE SEQUENCE [LARGE SCALE GENOMIC DNA]</scope>
    <source>
        <strain evidence="3">JCM 18302</strain>
    </source>
</reference>
<dbReference type="SUPFAM" id="SSF53474">
    <property type="entry name" value="alpha/beta-Hydrolases"/>
    <property type="match status" value="1"/>
</dbReference>
<dbReference type="PANTHER" id="PTHR46438:SF11">
    <property type="entry name" value="LIPASE-RELATED"/>
    <property type="match status" value="1"/>
</dbReference>
<evidence type="ECO:0000313" key="3">
    <source>
        <dbReference type="Proteomes" id="UP001500804"/>
    </source>
</evidence>
<feature type="domain" description="AB hydrolase-1" evidence="1">
    <location>
        <begin position="40"/>
        <end position="251"/>
    </location>
</feature>
<gene>
    <name evidence="2" type="ORF">GCM10023320_59130</name>
</gene>
<organism evidence="2 3">
    <name type="scientific">Pseudonocardia adelaidensis</name>
    <dbReference type="NCBI Taxonomy" id="648754"/>
    <lineage>
        <taxon>Bacteria</taxon>
        <taxon>Bacillati</taxon>
        <taxon>Actinomycetota</taxon>
        <taxon>Actinomycetes</taxon>
        <taxon>Pseudonocardiales</taxon>
        <taxon>Pseudonocardiaceae</taxon>
        <taxon>Pseudonocardia</taxon>
    </lineage>
</organism>
<dbReference type="RefSeq" id="WP_345609373.1">
    <property type="nucleotide sequence ID" value="NZ_BAABJO010000026.1"/>
</dbReference>
<sequence>MSELASGSRVQRPEFAGSWAVVRGRRVHARVGGRVDAPVVVLLHGLGVSSRYMLPLARELAPDFRVHALDLPGFGRSEPAPAVLDVPGLADALLAWVDEAGLDAPALVANSIGCQVVASAMARSPEALGRAVLVGPTFDRHGRGIPRQVARLLRSGVHERPGLVAVMARDYAACGLRRVARTARHGLAHRIEDDLPAIARPVLVVRGGRDRVVPQRWAEEVTAALPDGRLAVVPGHGHALNYSAPGPLAAAIRPFLGGPPPGPDAPTARPATASIAQFDSATTFLKGTAATLHGRDLPALGAFPRPVAPLVERVVPAVNLLPERLREQVYRIGSGSEAAPPGELHAVSAEALARWMVAQYPRREFPAAIVGSSSGALAHLAAALGVPYLPQTFLLPVAQPQVHPDDPRHGLAAGRGPGRMLLDANPDVALHHMHDPNQDRLSLARMTYFRLKRRRLGPAFTGFLAETLPRGATLLVADCRLRWPVTRVGDRHVFQFGALGGMPAEEFRTGGVRVADYLRRYGSDRAGWDPPPVDGDAPEAEWGFDPALWDDLRATAEERGWRLRRVTFDAPAALSPLVADLYRWWYRRRDRPADRLLVESFVLIEPRLVLETGVVPYWSEFPVEPSAAALERYLDGVEPFEEILVTLFQHGTDGVGVAPAGRWRELSAMARRRGAFLGVDPRRHPRDFGSFGRFHRQLAGMPRAAPPAPLTLEELDLFLAGRRDESVDWS</sequence>
<keyword evidence="3" id="KW-1185">Reference proteome</keyword>
<evidence type="ECO:0000259" key="1">
    <source>
        <dbReference type="Pfam" id="PF12697"/>
    </source>
</evidence>
<dbReference type="Pfam" id="PF12697">
    <property type="entry name" value="Abhydrolase_6"/>
    <property type="match status" value="1"/>
</dbReference>
<name>A0ABP9NSI7_9PSEU</name>
<comment type="caution">
    <text evidence="2">The sequence shown here is derived from an EMBL/GenBank/DDBJ whole genome shotgun (WGS) entry which is preliminary data.</text>
</comment>
<dbReference type="PANTHER" id="PTHR46438">
    <property type="entry name" value="ALPHA/BETA-HYDROLASES SUPERFAMILY PROTEIN"/>
    <property type="match status" value="1"/>
</dbReference>